<reference evidence="1" key="2">
    <citation type="submission" date="2020-09" db="EMBL/GenBank/DDBJ databases">
        <authorList>
            <person name="Sun Q."/>
            <person name="Ohkuma M."/>
        </authorList>
    </citation>
    <scope>NUCLEOTIDE SEQUENCE</scope>
    <source>
        <strain evidence="1">JCM 4633</strain>
    </source>
</reference>
<dbReference type="Proteomes" id="UP000646244">
    <property type="component" value="Unassembled WGS sequence"/>
</dbReference>
<comment type="caution">
    <text evidence="1">The sequence shown here is derived from an EMBL/GenBank/DDBJ whole genome shotgun (WGS) entry which is preliminary data.</text>
</comment>
<reference evidence="1" key="1">
    <citation type="journal article" date="2014" name="Int. J. Syst. Evol. Microbiol.">
        <title>Complete genome sequence of Corynebacterium casei LMG S-19264T (=DSM 44701T), isolated from a smear-ripened cheese.</title>
        <authorList>
            <consortium name="US DOE Joint Genome Institute (JGI-PGF)"/>
            <person name="Walter F."/>
            <person name="Albersmeier A."/>
            <person name="Kalinowski J."/>
            <person name="Ruckert C."/>
        </authorList>
    </citation>
    <scope>NUCLEOTIDE SEQUENCE</scope>
    <source>
        <strain evidence="1">JCM 4633</strain>
    </source>
</reference>
<sequence>MRLSLTPKTPLAGLLDGAWWPHTRDLTAELPPLASVLDAVRGRITRVTVHPGRRPVIPRKVPAGGDTVHVGWVPATGRRTLRRRCDPRRDGRFRRLRPLRHPLTRGAVARLPSTEVTGVRERLGAEKAAPTGIDICSRDTRK</sequence>
<proteinExistence type="predicted"/>
<evidence type="ECO:0000313" key="1">
    <source>
        <dbReference type="EMBL" id="GHC68334.1"/>
    </source>
</evidence>
<gene>
    <name evidence="1" type="ORF">GCM10010507_53410</name>
</gene>
<name>A0A918WQY7_STRCJ</name>
<evidence type="ECO:0000313" key="2">
    <source>
        <dbReference type="Proteomes" id="UP000646244"/>
    </source>
</evidence>
<dbReference type="AlphaFoldDB" id="A0A918WQY7"/>
<dbReference type="InterPro" id="IPR046036">
    <property type="entry name" value="DUF5994"/>
</dbReference>
<accession>A0A918WQY7</accession>
<dbReference type="Pfam" id="PF19457">
    <property type="entry name" value="DUF5994"/>
    <property type="match status" value="1"/>
</dbReference>
<dbReference type="RefSeq" id="WP_373303619.1">
    <property type="nucleotide sequence ID" value="NZ_BMVB01000025.1"/>
</dbReference>
<organism evidence="1 2">
    <name type="scientific">Streptomyces cinnamoneus</name>
    <name type="common">Streptoverticillium cinnamoneum</name>
    <dbReference type="NCBI Taxonomy" id="53446"/>
    <lineage>
        <taxon>Bacteria</taxon>
        <taxon>Bacillati</taxon>
        <taxon>Actinomycetota</taxon>
        <taxon>Actinomycetes</taxon>
        <taxon>Kitasatosporales</taxon>
        <taxon>Streptomycetaceae</taxon>
        <taxon>Streptomyces</taxon>
        <taxon>Streptomyces cinnamoneus group</taxon>
    </lineage>
</organism>
<protein>
    <submittedName>
        <fullName evidence="1">Uncharacterized protein</fullName>
    </submittedName>
</protein>
<dbReference type="EMBL" id="BMVB01000025">
    <property type="protein sequence ID" value="GHC68334.1"/>
    <property type="molecule type" value="Genomic_DNA"/>
</dbReference>